<dbReference type="STRING" id="1250231.SAMN04488552_0097"/>
<evidence type="ECO:0008006" key="4">
    <source>
        <dbReference type="Google" id="ProtNLM"/>
    </source>
</evidence>
<keyword evidence="1" id="KW-0732">Signal</keyword>
<dbReference type="InterPro" id="IPR024079">
    <property type="entry name" value="MetalloPept_cat_dom_sf"/>
</dbReference>
<feature type="chain" id="PRO_5009252744" description="Dual-action HEIGH metallo-peptidase" evidence="1">
    <location>
        <begin position="25"/>
        <end position="329"/>
    </location>
</feature>
<feature type="signal peptide" evidence="1">
    <location>
        <begin position="1"/>
        <end position="24"/>
    </location>
</feature>
<evidence type="ECO:0000313" key="2">
    <source>
        <dbReference type="EMBL" id="SDR65277.1"/>
    </source>
</evidence>
<reference evidence="2 3" key="1">
    <citation type="submission" date="2016-10" db="EMBL/GenBank/DDBJ databases">
        <authorList>
            <person name="Varghese N."/>
            <person name="Submissions S."/>
        </authorList>
    </citation>
    <scope>NUCLEOTIDE SEQUENCE [LARGE SCALE GENOMIC DNA]</scope>
    <source>
        <strain evidence="2 3">Mar_2010_102</strain>
    </source>
</reference>
<evidence type="ECO:0000256" key="1">
    <source>
        <dbReference type="SAM" id="SignalP"/>
    </source>
</evidence>
<keyword evidence="3" id="KW-1185">Reference proteome</keyword>
<dbReference type="GO" id="GO:0008237">
    <property type="term" value="F:metallopeptidase activity"/>
    <property type="evidence" value="ECO:0007669"/>
    <property type="project" value="InterPro"/>
</dbReference>
<dbReference type="Proteomes" id="UP000198858">
    <property type="component" value="Chromosome I"/>
</dbReference>
<organism evidence="2 3">
    <name type="scientific">Christiangramia echinicola</name>
    <dbReference type="NCBI Taxonomy" id="279359"/>
    <lineage>
        <taxon>Bacteria</taxon>
        <taxon>Pseudomonadati</taxon>
        <taxon>Bacteroidota</taxon>
        <taxon>Flavobacteriia</taxon>
        <taxon>Flavobacteriales</taxon>
        <taxon>Flavobacteriaceae</taxon>
        <taxon>Christiangramia</taxon>
    </lineage>
</organism>
<dbReference type="EMBL" id="LT629745">
    <property type="protein sequence ID" value="SDR65277.1"/>
    <property type="molecule type" value="Genomic_DNA"/>
</dbReference>
<sequence length="329" mass="36831">MKAINLFSLFLCLILISCSTESEADYNFSDQQEFTPEPLYRNIDSPVMKLKNPASGKKQSKDTYVALAMAEYITSTESGQIGNTIYFNNRGNKKLSFDFVPFLSEDGTPDISYYVDNSRPSKDLDVNVTNAAIDRAMNTWDELTCSDLGIYEYVPEEIVSTGYITKLLFDLGYTTTDFGGSYEYFGDVVHSGWLPAEFFDIPIIFGSEGGSDSVIGVTFTINYTDEFGIPIDLDNNGKSDVAWREIYYNDNFIWNDGSTFDVESIALHEAGHGLSQAHFGKLFQTNSNEKFHFSPRAVMNAGYVGGAYTDIQRTDEAGHCSNWASWSKR</sequence>
<protein>
    <recommendedName>
        <fullName evidence="4">Dual-action HEIGH metallo-peptidase</fullName>
    </recommendedName>
</protein>
<evidence type="ECO:0000313" key="3">
    <source>
        <dbReference type="Proteomes" id="UP000198858"/>
    </source>
</evidence>
<proteinExistence type="predicted"/>
<accession>A0A1H1KT33</accession>
<dbReference type="SUPFAM" id="SSF55486">
    <property type="entry name" value="Metalloproteases ('zincins'), catalytic domain"/>
    <property type="match status" value="1"/>
</dbReference>
<gene>
    <name evidence="2" type="ORF">SAMN04488552_0097</name>
</gene>
<dbReference type="AlphaFoldDB" id="A0A1H1KT33"/>
<dbReference type="Gene3D" id="3.40.390.10">
    <property type="entry name" value="Collagenase (Catalytic Domain)"/>
    <property type="match status" value="1"/>
</dbReference>
<dbReference type="PROSITE" id="PS51257">
    <property type="entry name" value="PROKAR_LIPOPROTEIN"/>
    <property type="match status" value="1"/>
</dbReference>
<dbReference type="RefSeq" id="WP_089660845.1">
    <property type="nucleotide sequence ID" value="NZ_LT629745.1"/>
</dbReference>
<name>A0A1H1KT33_9FLAO</name>